<keyword evidence="1" id="KW-0507">mRNA processing</keyword>
<keyword evidence="2" id="KW-0862">Zinc</keyword>
<dbReference type="AlphaFoldDB" id="A0AAN6GK56"/>
<feature type="non-terminal residue" evidence="4">
    <location>
        <position position="54"/>
    </location>
</feature>
<accession>A0AAN6GK56</accession>
<sequence length="54" mass="6199">MDLGTLNIRTNSKKDAQYAERRKDRLCYNCGAKDHYMKQCPKPSASQRESGNGY</sequence>
<keyword evidence="2" id="KW-0863">Zinc-finger</keyword>
<dbReference type="Proteomes" id="UP001176517">
    <property type="component" value="Unassembled WGS sequence"/>
</dbReference>
<feature type="domain" description="CCHC-type" evidence="3">
    <location>
        <begin position="27"/>
        <end position="42"/>
    </location>
</feature>
<dbReference type="GO" id="GO:0008270">
    <property type="term" value="F:zinc ion binding"/>
    <property type="evidence" value="ECO:0007669"/>
    <property type="project" value="UniProtKB-KW"/>
</dbReference>
<evidence type="ECO:0000313" key="4">
    <source>
        <dbReference type="EMBL" id="KAK0541849.1"/>
    </source>
</evidence>
<dbReference type="Pfam" id="PF00098">
    <property type="entry name" value="zf-CCHC"/>
    <property type="match status" value="1"/>
</dbReference>
<dbReference type="InterPro" id="IPR036875">
    <property type="entry name" value="Znf_CCHC_sf"/>
</dbReference>
<evidence type="ECO:0000256" key="1">
    <source>
        <dbReference type="ARBA" id="ARBA00022664"/>
    </source>
</evidence>
<keyword evidence="5" id="KW-1185">Reference proteome</keyword>
<organism evidence="4 5">
    <name type="scientific">Tilletia horrida</name>
    <dbReference type="NCBI Taxonomy" id="155126"/>
    <lineage>
        <taxon>Eukaryota</taxon>
        <taxon>Fungi</taxon>
        <taxon>Dikarya</taxon>
        <taxon>Basidiomycota</taxon>
        <taxon>Ustilaginomycotina</taxon>
        <taxon>Exobasidiomycetes</taxon>
        <taxon>Tilletiales</taxon>
        <taxon>Tilletiaceae</taxon>
        <taxon>Tilletia</taxon>
    </lineage>
</organism>
<evidence type="ECO:0000256" key="2">
    <source>
        <dbReference type="PROSITE-ProRule" id="PRU00047"/>
    </source>
</evidence>
<dbReference type="InterPro" id="IPR001878">
    <property type="entry name" value="Znf_CCHC"/>
</dbReference>
<dbReference type="SUPFAM" id="SSF57756">
    <property type="entry name" value="Retrovirus zinc finger-like domains"/>
    <property type="match status" value="1"/>
</dbReference>
<dbReference type="Gene3D" id="4.10.60.10">
    <property type="entry name" value="Zinc finger, CCHC-type"/>
    <property type="match status" value="1"/>
</dbReference>
<dbReference type="PROSITE" id="PS50158">
    <property type="entry name" value="ZF_CCHC"/>
    <property type="match status" value="1"/>
</dbReference>
<reference evidence="4" key="1">
    <citation type="journal article" date="2023" name="PhytoFront">
        <title>Draft Genome Resources of Seven Strains of Tilletia horrida, Causal Agent of Kernel Smut of Rice.</title>
        <authorList>
            <person name="Khanal S."/>
            <person name="Antony Babu S."/>
            <person name="Zhou X.G."/>
        </authorList>
    </citation>
    <scope>NUCLEOTIDE SEQUENCE</scope>
    <source>
        <strain evidence="4">TX6</strain>
    </source>
</reference>
<evidence type="ECO:0000259" key="3">
    <source>
        <dbReference type="PROSITE" id="PS50158"/>
    </source>
</evidence>
<evidence type="ECO:0000313" key="5">
    <source>
        <dbReference type="Proteomes" id="UP001176517"/>
    </source>
</evidence>
<dbReference type="EMBL" id="JAPDMZ010000722">
    <property type="protein sequence ID" value="KAK0541849.1"/>
    <property type="molecule type" value="Genomic_DNA"/>
</dbReference>
<comment type="caution">
    <text evidence="4">The sequence shown here is derived from an EMBL/GenBank/DDBJ whole genome shotgun (WGS) entry which is preliminary data.</text>
</comment>
<proteinExistence type="predicted"/>
<keyword evidence="2" id="KW-0479">Metal-binding</keyword>
<gene>
    <name evidence="4" type="ORF">OC846_006923</name>
</gene>
<protein>
    <recommendedName>
        <fullName evidence="3">CCHC-type domain-containing protein</fullName>
    </recommendedName>
</protein>
<dbReference type="GO" id="GO:0003676">
    <property type="term" value="F:nucleic acid binding"/>
    <property type="evidence" value="ECO:0007669"/>
    <property type="project" value="InterPro"/>
</dbReference>
<dbReference type="SMART" id="SM00343">
    <property type="entry name" value="ZnF_C2HC"/>
    <property type="match status" value="1"/>
</dbReference>
<dbReference type="GO" id="GO:0006397">
    <property type="term" value="P:mRNA processing"/>
    <property type="evidence" value="ECO:0007669"/>
    <property type="project" value="UniProtKB-KW"/>
</dbReference>
<name>A0AAN6GK56_9BASI</name>